<dbReference type="InterPro" id="IPR018692">
    <property type="entry name" value="DUF2189"/>
</dbReference>
<dbReference type="Proteomes" id="UP001368500">
    <property type="component" value="Unassembled WGS sequence"/>
</dbReference>
<evidence type="ECO:0000313" key="3">
    <source>
        <dbReference type="EMBL" id="MEK8025708.1"/>
    </source>
</evidence>
<dbReference type="Pfam" id="PF09955">
    <property type="entry name" value="DUF2189"/>
    <property type="match status" value="1"/>
</dbReference>
<comment type="caution">
    <text evidence="3">The sequence shown here is derived from an EMBL/GenBank/DDBJ whole genome shotgun (WGS) entry which is preliminary data.</text>
</comment>
<feature type="compositionally biased region" description="Low complexity" evidence="1">
    <location>
        <begin position="19"/>
        <end position="50"/>
    </location>
</feature>
<feature type="compositionally biased region" description="Low complexity" evidence="1">
    <location>
        <begin position="58"/>
        <end position="72"/>
    </location>
</feature>
<dbReference type="EMBL" id="JBBUTF010000005">
    <property type="protein sequence ID" value="MEK8025708.1"/>
    <property type="molecule type" value="Genomic_DNA"/>
</dbReference>
<accession>A0ABU9BAN4</accession>
<protein>
    <submittedName>
        <fullName evidence="3">DUF2189 domain-containing protein</fullName>
    </submittedName>
</protein>
<sequence length="385" mass="39600">MTALPLLDPAPRTRPPDTTPAAPDGPIDAAAAAPTNGSPPTATPLRAATATAATAVPAAATGTASTPGTAAVPRDRLGRPLVSAEALERAGSAEALAEMMAADARALAASHHAAGPRIALQPLRATDPLRWLAAGWRDFRRAPLLGLFYGSSFAAMGWTLLLLFRHAPAYVLALAAGFMLTGPFLALGLYHASRALERGQRPDLGQSVLAWTERTGQMAVFGLVLLVLEMLWARASLVVFALSFDGMPDFRGSVQALFNPANLEFIVAYLGVGGLFATLIFSVSVVALPMILDRQCDAITAGLTSLRLVLTQTGVMALWALLLATLVIGAMLPGFLGLLLVGPVVGHASWHAYRAAVAPPADEGTPAGGPSIPAAGASPTPPPAD</sequence>
<evidence type="ECO:0000256" key="2">
    <source>
        <dbReference type="SAM" id="Phobius"/>
    </source>
</evidence>
<reference evidence="3 4" key="1">
    <citation type="submission" date="2024-04" db="EMBL/GenBank/DDBJ databases">
        <title>Novel species of the genus Ideonella isolated from streams.</title>
        <authorList>
            <person name="Lu H."/>
        </authorList>
    </citation>
    <scope>NUCLEOTIDE SEQUENCE [LARGE SCALE GENOMIC DNA]</scope>
    <source>
        <strain evidence="3 4">BYS139W</strain>
    </source>
</reference>
<keyword evidence="2" id="KW-0472">Membrane</keyword>
<keyword evidence="4" id="KW-1185">Reference proteome</keyword>
<organism evidence="3 4">
    <name type="scientific">Pseudaquabacterium rugosum</name>
    <dbReference type="NCBI Taxonomy" id="2984194"/>
    <lineage>
        <taxon>Bacteria</taxon>
        <taxon>Pseudomonadati</taxon>
        <taxon>Pseudomonadota</taxon>
        <taxon>Betaproteobacteria</taxon>
        <taxon>Burkholderiales</taxon>
        <taxon>Sphaerotilaceae</taxon>
        <taxon>Pseudaquabacterium</taxon>
    </lineage>
</organism>
<feature type="transmembrane region" description="Helical" evidence="2">
    <location>
        <begin position="313"/>
        <end position="341"/>
    </location>
</feature>
<feature type="compositionally biased region" description="Low complexity" evidence="1">
    <location>
        <begin position="1"/>
        <end position="10"/>
    </location>
</feature>
<name>A0ABU9BAN4_9BURK</name>
<evidence type="ECO:0000313" key="4">
    <source>
        <dbReference type="Proteomes" id="UP001368500"/>
    </source>
</evidence>
<feature type="transmembrane region" description="Helical" evidence="2">
    <location>
        <begin position="144"/>
        <end position="164"/>
    </location>
</feature>
<feature type="region of interest" description="Disordered" evidence="1">
    <location>
        <begin position="58"/>
        <end position="77"/>
    </location>
</feature>
<feature type="transmembrane region" description="Helical" evidence="2">
    <location>
        <begin position="170"/>
        <end position="192"/>
    </location>
</feature>
<keyword evidence="2" id="KW-1133">Transmembrane helix</keyword>
<feature type="region of interest" description="Disordered" evidence="1">
    <location>
        <begin position="1"/>
        <end position="50"/>
    </location>
</feature>
<proteinExistence type="predicted"/>
<gene>
    <name evidence="3" type="ORF">AACH11_07025</name>
</gene>
<keyword evidence="2" id="KW-0812">Transmembrane</keyword>
<feature type="compositionally biased region" description="Low complexity" evidence="1">
    <location>
        <begin position="364"/>
        <end position="378"/>
    </location>
</feature>
<dbReference type="RefSeq" id="WP_341373483.1">
    <property type="nucleotide sequence ID" value="NZ_JBBUTF010000005.1"/>
</dbReference>
<feature type="region of interest" description="Disordered" evidence="1">
    <location>
        <begin position="361"/>
        <end position="385"/>
    </location>
</feature>
<evidence type="ECO:0000256" key="1">
    <source>
        <dbReference type="SAM" id="MobiDB-lite"/>
    </source>
</evidence>
<feature type="transmembrane region" description="Helical" evidence="2">
    <location>
        <begin position="266"/>
        <end position="292"/>
    </location>
</feature>
<feature type="transmembrane region" description="Helical" evidence="2">
    <location>
        <begin position="219"/>
        <end position="244"/>
    </location>
</feature>